<name>A0A9P6CYY5_9AGAR</name>
<protein>
    <recommendedName>
        <fullName evidence="4">C2H2-type domain-containing protein</fullName>
    </recommendedName>
</protein>
<sequence length="298" mass="33223">MQAAPPYDIKLPCFLSPTSHPGMPLGCRTLLPCLVQDDRLDQWLEVPPECEKTPRILPSARTVTCLSTSDEALESHMNSHIHADDYSKSEYVTSEEEEGVPYCNRCERLFIDMSALNQRIFAPPKHNWRFDCSHDLASPTSLDQHQHAFVHEGRVFKCFFCRWMFKSPSGIAHHIESQNMHAPPSSASPAHPSAPKTPLLPPRSPPTSPSLSPPPPPSTAQSTHASSADAFSLAWAGSTRSSTPPHTTTMRSSGTPCTREFTLISGFVLHLKPGVRTREACFDQWILRRSTERFSRLL</sequence>
<evidence type="ECO:0008006" key="4">
    <source>
        <dbReference type="Google" id="ProtNLM"/>
    </source>
</evidence>
<gene>
    <name evidence="2" type="ORF">BDN70DRAFT_995205</name>
</gene>
<evidence type="ECO:0000256" key="1">
    <source>
        <dbReference type="SAM" id="MobiDB-lite"/>
    </source>
</evidence>
<evidence type="ECO:0000313" key="2">
    <source>
        <dbReference type="EMBL" id="KAF9477098.1"/>
    </source>
</evidence>
<accession>A0A9P6CYY5</accession>
<reference evidence="2" key="1">
    <citation type="submission" date="2020-11" db="EMBL/GenBank/DDBJ databases">
        <authorList>
            <consortium name="DOE Joint Genome Institute"/>
            <person name="Ahrendt S."/>
            <person name="Riley R."/>
            <person name="Andreopoulos W."/>
            <person name="Labutti K."/>
            <person name="Pangilinan J."/>
            <person name="Ruiz-Duenas F.J."/>
            <person name="Barrasa J.M."/>
            <person name="Sanchez-Garcia M."/>
            <person name="Camarero S."/>
            <person name="Miyauchi S."/>
            <person name="Serrano A."/>
            <person name="Linde D."/>
            <person name="Babiker R."/>
            <person name="Drula E."/>
            <person name="Ayuso-Fernandez I."/>
            <person name="Pacheco R."/>
            <person name="Padilla G."/>
            <person name="Ferreira P."/>
            <person name="Barriuso J."/>
            <person name="Kellner H."/>
            <person name="Castanera R."/>
            <person name="Alfaro M."/>
            <person name="Ramirez L."/>
            <person name="Pisabarro A.G."/>
            <person name="Kuo A."/>
            <person name="Tritt A."/>
            <person name="Lipzen A."/>
            <person name="He G."/>
            <person name="Yan M."/>
            <person name="Ng V."/>
            <person name="Cullen D."/>
            <person name="Martin F."/>
            <person name="Rosso M.-N."/>
            <person name="Henrissat B."/>
            <person name="Hibbett D."/>
            <person name="Martinez A.T."/>
            <person name="Grigoriev I.V."/>
        </authorList>
    </citation>
    <scope>NUCLEOTIDE SEQUENCE</scope>
    <source>
        <strain evidence="2">CIRM-BRFM 674</strain>
    </source>
</reference>
<comment type="caution">
    <text evidence="2">The sequence shown here is derived from an EMBL/GenBank/DDBJ whole genome shotgun (WGS) entry which is preliminary data.</text>
</comment>
<feature type="compositionally biased region" description="Low complexity" evidence="1">
    <location>
        <begin position="181"/>
        <end position="197"/>
    </location>
</feature>
<dbReference type="Proteomes" id="UP000807469">
    <property type="component" value="Unassembled WGS sequence"/>
</dbReference>
<feature type="compositionally biased region" description="Pro residues" evidence="1">
    <location>
        <begin position="198"/>
        <end position="218"/>
    </location>
</feature>
<proteinExistence type="predicted"/>
<keyword evidence="3" id="KW-1185">Reference proteome</keyword>
<organism evidence="2 3">
    <name type="scientific">Pholiota conissans</name>
    <dbReference type="NCBI Taxonomy" id="109636"/>
    <lineage>
        <taxon>Eukaryota</taxon>
        <taxon>Fungi</taxon>
        <taxon>Dikarya</taxon>
        <taxon>Basidiomycota</taxon>
        <taxon>Agaricomycotina</taxon>
        <taxon>Agaricomycetes</taxon>
        <taxon>Agaricomycetidae</taxon>
        <taxon>Agaricales</taxon>
        <taxon>Agaricineae</taxon>
        <taxon>Strophariaceae</taxon>
        <taxon>Pholiota</taxon>
    </lineage>
</organism>
<dbReference type="EMBL" id="MU155272">
    <property type="protein sequence ID" value="KAF9477098.1"/>
    <property type="molecule type" value="Genomic_DNA"/>
</dbReference>
<feature type="region of interest" description="Disordered" evidence="1">
    <location>
        <begin position="178"/>
        <end position="226"/>
    </location>
</feature>
<evidence type="ECO:0000313" key="3">
    <source>
        <dbReference type="Proteomes" id="UP000807469"/>
    </source>
</evidence>
<dbReference type="AlphaFoldDB" id="A0A9P6CYY5"/>
<dbReference type="OrthoDB" id="6077919at2759"/>